<evidence type="ECO:0000256" key="14">
    <source>
        <dbReference type="SAM" id="MobiDB-lite"/>
    </source>
</evidence>
<dbReference type="PROSITE" id="PS00135">
    <property type="entry name" value="TRYPSIN_SER"/>
    <property type="match status" value="1"/>
</dbReference>
<name>A0A147BXT0_IXORI</name>
<reference evidence="17" key="1">
    <citation type="journal article" date="2018" name="PLoS Negl. Trop. Dis.">
        <title>Sialome diversity of ticks revealed by RNAseq of single tick salivary glands.</title>
        <authorList>
            <person name="Perner J."/>
            <person name="Kropackova S."/>
            <person name="Kopacek P."/>
            <person name="Ribeiro J.M."/>
        </authorList>
    </citation>
    <scope>NUCLEOTIDE SEQUENCE</scope>
    <source>
        <strain evidence="17">Siblings of single egg batch collected in Ceske Budejovice</strain>
        <tissue evidence="17">Salivary glands</tissue>
    </source>
</reference>
<dbReference type="InterPro" id="IPR043504">
    <property type="entry name" value="Peptidase_S1_PA_chymotrypsin"/>
</dbReference>
<feature type="region of interest" description="Disordered" evidence="14">
    <location>
        <begin position="436"/>
        <end position="569"/>
    </location>
</feature>
<evidence type="ECO:0000256" key="8">
    <source>
        <dbReference type="ARBA" id="ARBA00022825"/>
    </source>
</evidence>
<dbReference type="PANTHER" id="PTHR24252">
    <property type="entry name" value="ACROSIN-RELATED"/>
    <property type="match status" value="1"/>
</dbReference>
<dbReference type="EMBL" id="GEGO01000002">
    <property type="protein sequence ID" value="JAR95402.1"/>
    <property type="molecule type" value="Transcribed_RNA"/>
</dbReference>
<evidence type="ECO:0000313" key="17">
    <source>
        <dbReference type="EMBL" id="JAR95402.1"/>
    </source>
</evidence>
<feature type="compositionally biased region" description="Basic residues" evidence="14">
    <location>
        <begin position="555"/>
        <end position="569"/>
    </location>
</feature>
<keyword evidence="1" id="KW-0245">EGF-like domain</keyword>
<evidence type="ECO:0000256" key="10">
    <source>
        <dbReference type="ARBA" id="ARBA00023157"/>
    </source>
</evidence>
<evidence type="ECO:0000256" key="13">
    <source>
        <dbReference type="RuleBase" id="RU363034"/>
    </source>
</evidence>
<comment type="catalytic activity">
    <reaction evidence="11">
        <text>Selective cleavage of 103-Arg-|-Ser-104 and 124-Ile-|-Ile-125 bonds in Limulus clotting factor B to form activated factor B. Cleavage of -Pro-Arg-|-Xaa- bonds in synthetic substrates.</text>
        <dbReference type="EC" id="3.4.21.84"/>
    </reaction>
</comment>
<keyword evidence="9" id="KW-0130">Cell adhesion</keyword>
<evidence type="ECO:0000256" key="7">
    <source>
        <dbReference type="ARBA" id="ARBA00022820"/>
    </source>
</evidence>
<keyword evidence="4 15" id="KW-0732">Signal</keyword>
<feature type="signal peptide" evidence="15">
    <location>
        <begin position="1"/>
        <end position="27"/>
    </location>
</feature>
<evidence type="ECO:0000256" key="1">
    <source>
        <dbReference type="ARBA" id="ARBA00022536"/>
    </source>
</evidence>
<dbReference type="PANTHER" id="PTHR24252:SF7">
    <property type="entry name" value="HYALIN"/>
    <property type="match status" value="1"/>
</dbReference>
<dbReference type="SUPFAM" id="SSF50494">
    <property type="entry name" value="Trypsin-like serine proteases"/>
    <property type="match status" value="1"/>
</dbReference>
<dbReference type="FunFam" id="2.40.10.10:FF:000120">
    <property type="entry name" value="Putative serine protease"/>
    <property type="match status" value="1"/>
</dbReference>
<keyword evidence="7" id="KW-0353">Hemolymph clotting</keyword>
<evidence type="ECO:0000256" key="5">
    <source>
        <dbReference type="ARBA" id="ARBA00022734"/>
    </source>
</evidence>
<dbReference type="Pfam" id="PF00089">
    <property type="entry name" value="Trypsin"/>
    <property type="match status" value="1"/>
</dbReference>
<evidence type="ECO:0000256" key="6">
    <source>
        <dbReference type="ARBA" id="ARBA00022801"/>
    </source>
</evidence>
<dbReference type="PROSITE" id="PS50240">
    <property type="entry name" value="TRYPSIN_DOM"/>
    <property type="match status" value="1"/>
</dbReference>
<dbReference type="InterPro" id="IPR009003">
    <property type="entry name" value="Peptidase_S1_PA"/>
</dbReference>
<dbReference type="Gene3D" id="2.40.10.10">
    <property type="entry name" value="Trypsin-like serine proteases"/>
    <property type="match status" value="1"/>
</dbReference>
<evidence type="ECO:0000256" key="15">
    <source>
        <dbReference type="SAM" id="SignalP"/>
    </source>
</evidence>
<evidence type="ECO:0000256" key="3">
    <source>
        <dbReference type="ARBA" id="ARBA00022670"/>
    </source>
</evidence>
<feature type="compositionally biased region" description="Low complexity" evidence="14">
    <location>
        <begin position="100"/>
        <end position="116"/>
    </location>
</feature>
<sequence>MTATLNPAWRLILRLLLVVVCVEICSCQKVAYTSNLEGNQPALLVPTPSGSVPKGTEQETANSRDGVVGVIEVTEPQTTTSARRSGGEALSGGSIVVPVVVSGTGNGETNNNNINTASQDSQEPNQAPEGPALGSATGHVDEGQPKNIESGKPVPGLQDPLAHVNVTEFIEQNCGKAHSRKRRIVGGTISSVTTYPWTVGIFTVGSSKPYCGAVLITPWFVLTAAHCTRGRTVVDLRVAYGLQTINERTLEERQEHVAVVMKIHQHQRFVDIVHGDDISMLQLKTPLLSDGQLVPPICTPQLSQLDRRSVVNTMGVVAGWGRTTYNGESSSDLREVSLPIVSNKECSKVFEGVVTITDGMICAGDITGKKDACQGDSGGPLMWYSSVFERWYVIGVVSFGVKCAEKGYYGTYTWVEKYLSWICKITDGLVCLQTPGGQKKQPTSESQPGTKEQEPDGTTKNCTDAEEGATPTTASNKEPPPTAPETTPQQATTSNQSDSAEGQKKAKSPAKSPTETIPPTLQIVVPSLQKPESMPAKSNKYKKSPLQNGLSYGGYRKRRRRKKLSGRNE</sequence>
<evidence type="ECO:0000259" key="16">
    <source>
        <dbReference type="PROSITE" id="PS50240"/>
    </source>
</evidence>
<dbReference type="EC" id="3.4.21.84" evidence="12"/>
<evidence type="ECO:0000256" key="11">
    <source>
        <dbReference type="ARBA" id="ARBA00052079"/>
    </source>
</evidence>
<dbReference type="GO" id="GO:0004252">
    <property type="term" value="F:serine-type endopeptidase activity"/>
    <property type="evidence" value="ECO:0007669"/>
    <property type="project" value="InterPro"/>
</dbReference>
<dbReference type="GO" id="GO:0006508">
    <property type="term" value="P:proteolysis"/>
    <property type="evidence" value="ECO:0007669"/>
    <property type="project" value="UniProtKB-KW"/>
</dbReference>
<dbReference type="CDD" id="cd00190">
    <property type="entry name" value="Tryp_SPc"/>
    <property type="match status" value="1"/>
</dbReference>
<dbReference type="InterPro" id="IPR001314">
    <property type="entry name" value="Peptidase_S1A"/>
</dbReference>
<keyword evidence="3 13" id="KW-0645">Protease</keyword>
<dbReference type="InterPro" id="IPR018114">
    <property type="entry name" value="TRYPSIN_HIS"/>
</dbReference>
<feature type="compositionally biased region" description="Low complexity" evidence="14">
    <location>
        <begin position="484"/>
        <end position="493"/>
    </location>
</feature>
<feature type="region of interest" description="Disordered" evidence="14">
    <location>
        <begin position="100"/>
        <end position="159"/>
    </location>
</feature>
<keyword evidence="8 13" id="KW-0720">Serine protease</keyword>
<dbReference type="GO" id="GO:0030246">
    <property type="term" value="F:carbohydrate binding"/>
    <property type="evidence" value="ECO:0007669"/>
    <property type="project" value="UniProtKB-KW"/>
</dbReference>
<evidence type="ECO:0000256" key="2">
    <source>
        <dbReference type="ARBA" id="ARBA00022659"/>
    </source>
</evidence>
<accession>A0A147BXT0</accession>
<evidence type="ECO:0000256" key="9">
    <source>
        <dbReference type="ARBA" id="ARBA00022889"/>
    </source>
</evidence>
<dbReference type="SMART" id="SM00020">
    <property type="entry name" value="Tryp_SPc"/>
    <property type="match status" value="1"/>
</dbReference>
<dbReference type="InterPro" id="IPR033116">
    <property type="entry name" value="TRYPSIN_SER"/>
</dbReference>
<dbReference type="GO" id="GO:0042381">
    <property type="term" value="P:hemolymph coagulation"/>
    <property type="evidence" value="ECO:0007669"/>
    <property type="project" value="UniProtKB-KW"/>
</dbReference>
<keyword evidence="6 13" id="KW-0378">Hydrolase</keyword>
<organism evidence="17">
    <name type="scientific">Ixodes ricinus</name>
    <name type="common">Common tick</name>
    <name type="synonym">Acarus ricinus</name>
    <dbReference type="NCBI Taxonomy" id="34613"/>
    <lineage>
        <taxon>Eukaryota</taxon>
        <taxon>Metazoa</taxon>
        <taxon>Ecdysozoa</taxon>
        <taxon>Arthropoda</taxon>
        <taxon>Chelicerata</taxon>
        <taxon>Arachnida</taxon>
        <taxon>Acari</taxon>
        <taxon>Parasitiformes</taxon>
        <taxon>Ixodida</taxon>
        <taxon>Ixodoidea</taxon>
        <taxon>Ixodidae</taxon>
        <taxon>Ixodinae</taxon>
        <taxon>Ixodes</taxon>
    </lineage>
</organism>
<dbReference type="AlphaFoldDB" id="A0A147BXT0"/>
<dbReference type="PRINTS" id="PR00722">
    <property type="entry name" value="CHYMOTRYPSIN"/>
</dbReference>
<dbReference type="GO" id="GO:0007155">
    <property type="term" value="P:cell adhesion"/>
    <property type="evidence" value="ECO:0007669"/>
    <property type="project" value="UniProtKB-KW"/>
</dbReference>
<feature type="compositionally biased region" description="Polar residues" evidence="14">
    <location>
        <begin position="440"/>
        <end position="462"/>
    </location>
</feature>
<keyword evidence="5" id="KW-0430">Lectin</keyword>
<dbReference type="PROSITE" id="PS00134">
    <property type="entry name" value="TRYPSIN_HIS"/>
    <property type="match status" value="1"/>
</dbReference>
<feature type="domain" description="Peptidase S1" evidence="16">
    <location>
        <begin position="184"/>
        <end position="427"/>
    </location>
</feature>
<keyword evidence="2" id="KW-0768">Sushi</keyword>
<protein>
    <recommendedName>
        <fullName evidence="12">limulus clotting factor C</fullName>
        <ecNumber evidence="12">3.4.21.84</ecNumber>
    </recommendedName>
</protein>
<dbReference type="InterPro" id="IPR001254">
    <property type="entry name" value="Trypsin_dom"/>
</dbReference>
<evidence type="ECO:0000256" key="4">
    <source>
        <dbReference type="ARBA" id="ARBA00022729"/>
    </source>
</evidence>
<proteinExistence type="predicted"/>
<feature type="region of interest" description="Disordered" evidence="14">
    <location>
        <begin position="46"/>
        <end position="66"/>
    </location>
</feature>
<evidence type="ECO:0000256" key="12">
    <source>
        <dbReference type="ARBA" id="ARBA00066707"/>
    </source>
</evidence>
<keyword evidence="10" id="KW-1015">Disulfide bond</keyword>
<feature type="chain" id="PRO_5007543298" description="limulus clotting factor C" evidence="15">
    <location>
        <begin position="28"/>
        <end position="569"/>
    </location>
</feature>